<dbReference type="GO" id="GO:0003713">
    <property type="term" value="F:transcription coactivator activity"/>
    <property type="evidence" value="ECO:0007669"/>
    <property type="project" value="InterPro"/>
</dbReference>
<feature type="region of interest" description="Disordered" evidence="1">
    <location>
        <begin position="1379"/>
        <end position="1400"/>
    </location>
</feature>
<feature type="region of interest" description="Disordered" evidence="1">
    <location>
        <begin position="750"/>
        <end position="791"/>
    </location>
</feature>
<dbReference type="Pfam" id="PF13820">
    <property type="entry name" value="NCOA6_TRADD-N"/>
    <property type="match status" value="1"/>
</dbReference>
<feature type="region of interest" description="Disordered" evidence="1">
    <location>
        <begin position="125"/>
        <end position="230"/>
    </location>
</feature>
<protein>
    <recommendedName>
        <fullName evidence="2">Nuclear receptor coactivator 6 TRADD-N domain-containing protein</fullName>
    </recommendedName>
</protein>
<feature type="compositionally biased region" description="Polar residues" evidence="1">
    <location>
        <begin position="662"/>
        <end position="674"/>
    </location>
</feature>
<dbReference type="GO" id="GO:0035097">
    <property type="term" value="C:histone methyltransferase complex"/>
    <property type="evidence" value="ECO:0007669"/>
    <property type="project" value="TreeGrafter"/>
</dbReference>
<feature type="compositionally biased region" description="Polar residues" evidence="1">
    <location>
        <begin position="295"/>
        <end position="304"/>
    </location>
</feature>
<feature type="compositionally biased region" description="Pro residues" evidence="1">
    <location>
        <begin position="1151"/>
        <end position="1163"/>
    </location>
</feature>
<feature type="compositionally biased region" description="Low complexity" evidence="1">
    <location>
        <begin position="778"/>
        <end position="788"/>
    </location>
</feature>
<feature type="compositionally biased region" description="Pro residues" evidence="1">
    <location>
        <begin position="336"/>
        <end position="346"/>
    </location>
</feature>
<feature type="compositionally biased region" description="Basic and acidic residues" evidence="1">
    <location>
        <begin position="490"/>
        <end position="504"/>
    </location>
</feature>
<keyword evidence="4" id="KW-1185">Reference proteome</keyword>
<evidence type="ECO:0000256" key="1">
    <source>
        <dbReference type="SAM" id="MobiDB-lite"/>
    </source>
</evidence>
<feature type="region of interest" description="Disordered" evidence="1">
    <location>
        <begin position="1706"/>
        <end position="1902"/>
    </location>
</feature>
<feature type="region of interest" description="Disordered" evidence="1">
    <location>
        <begin position="295"/>
        <end position="593"/>
    </location>
</feature>
<feature type="compositionally biased region" description="Low complexity" evidence="1">
    <location>
        <begin position="129"/>
        <end position="193"/>
    </location>
</feature>
<sequence length="1902" mass="195446">MEEGEGQDLATTVLTCEGDLRDPGFPGRLRSLVLRLRELISDEEQPLWVKKVEPWNSVRVTFTLPRDAALRLRQLAQRGDQALRELGILSVQVEGDQIISLTLAGRYGEPPKEIIIQKAAEEGGEQGLPASPHVPGVPSSSPALAAAASSRAGSSSTTTTPAEPPSIQARSPAFAAAAATSTSGSSGSAFRSPNVVAPPPREPLPFLSSGSSRLVRPSAKTRPPFPFASMTHSMKQNSAAAAAAAAAATTTSGSRFPFSPSPPLAAALGAAQRLGNATRGNVALSSPLLVNLLQSETGSGSPQKTMMPPPLDTGQPTKRKRRPPKGSRGKEGCSPPGSPSSPPPVSPSCDGTNILGSRGFPLSSHIPTSPPHATPPTATVSVAPPSPPTAAESRTTTHLINPFTGHLEPMPSDEEDDEPAVRDLETSESSENGGHSERSLSDGSTGGKDPGNPSSDTDSGIGKSSSSQSSNDPEPPPREEVSRVSLPPTEGEKLKLRLKLDSKKSCPVKPEIEASPPPSPQGEPPRVPPLHISLRGPNVAVVVSPRKPEAAPKKRSPRSPRSSNGAEGGGASNDTRRGYRGARARADKGAERMRELSLLSGGIVTRVPVSVPVSMSPTVVLTPLQLQHPMGAGGTRRTLPSPSSSSSSPSSSSPSSASSSSCAQSTKPHWSATSLGPEADSSVSDGSSPLRDRPDLPHALRSADHDTGAATLATTTTTAATTVAVPPRQAGNNEPATNSALGALECHTTPHRTALRPGSVPTPETNGVLHIDEEEQRSPSPCRASPSSLAKTTMTVATTSAIEKKPLANCIEGPITNHVGSTKGDEVDELREMAERRLSPTPMARIISLDAVATKKATFGGPVFEVSDVDVPAALKLGGLVGGNHRMPLLIPTGGGGTFRGDVVLRQEYAAAAHHHPHHHFHCTTANSVLKPGIVRVNRLRFGAGFATATAASTVAATGTTQPRVETTASNVAVKTNGIASSSPLQNECDSTIDAESSLDSDDLVPNGPSTTTSLVAAGSLSASATSQTLSAASAIVSRSDGFSELPLSRGLCDSATNGSVDFVAVVGSDNGVTTTGRAEENGEVVSPDSNHEPLPRDPLGPSDTDGDKSGDEEEASSALSEERGSSVSPPSEDPCSNIPPDRPSSASLPPAAPSPLPPPPSSSPETTAVVVASSQSMATPSEAAAPSSLCVVASSISSSSIPSSSCSSATTWDSTRLMTTSDVAEAMPRTQPQPAGSLVDVPSSTLQVPGGQMISPSMWSTAGSSSSSSGAGSDPQQRLTFIFKGNLTAATTSSSSSPTSCHPVLALPASSGSGVPKTVPIKLLALPSGTSGLTLKSSLAELISSPATQVGSPRSASSRSVSPPIRLVVSKMAPTVKGTGLSNTARAVPSPTGPPLSTSSPSLVNMVVKSVMAAAVTSAMTTTAHLPATMTSAEAAPTSMLSSTAPSSANVSLPVAPDERQPVVSGVCEVSGEEGAPVEVDSREATCAMAATPSVVVTEADTRGGATAAASAGVVPAAVAEPGSSGGGECGDVDKSHLERLASPTLLSGVCADLAEDGELAVLSPSVIANHIGSPQLPDSLSTLLDMAIDPPDDDDDDESELASNRDSPLPVSLLLTNHKDSEEEPQMREHEADLELLRTCPEASVVCAPGDDLGDDGRLRNQRRRTAQGQTGPPNRHPTVASDLFQTRNVRTAASAAMCLAVPSPAAAEEGESDHSSEEEMSLSELAHKSRVRPPRPQRQGKENEALTTVATAADSPAPTTRREDGGPGRPRRLTAAGSSESKAARSRLGQQQAMASQQSQALSSPSPVATVASLPAEEALRRNADRSRRSPATMPVGRDHRSPPRLPNQRNFRRDSEVRDDDAVVVMKRKTRASGPSTDPQQEAAAPNKRRRYSKDSHR</sequence>
<dbReference type="PANTHER" id="PTHR15690:SF0">
    <property type="entry name" value="NUCLEAR RECEPTOR COACTIVATOR 6"/>
    <property type="match status" value="1"/>
</dbReference>
<accession>A0A9D4T6Y6</accession>
<dbReference type="InterPro" id="IPR026638">
    <property type="entry name" value="NCOA6"/>
</dbReference>
<dbReference type="Proteomes" id="UP000821837">
    <property type="component" value="Chromosome 10"/>
</dbReference>
<feature type="region of interest" description="Disordered" evidence="1">
    <location>
        <begin position="1257"/>
        <end position="1276"/>
    </location>
</feature>
<feature type="compositionally biased region" description="Low complexity" evidence="1">
    <location>
        <begin position="454"/>
        <end position="470"/>
    </location>
</feature>
<feature type="domain" description="Nuclear receptor coactivator 6 TRADD-N" evidence="2">
    <location>
        <begin position="11"/>
        <end position="128"/>
    </location>
</feature>
<feature type="compositionally biased region" description="Basic and acidic residues" evidence="1">
    <location>
        <begin position="1821"/>
        <end position="1831"/>
    </location>
</feature>
<feature type="region of interest" description="Disordered" evidence="1">
    <location>
        <begin position="1586"/>
        <end position="1613"/>
    </location>
</feature>
<dbReference type="GO" id="GO:0005667">
    <property type="term" value="C:transcription regulator complex"/>
    <property type="evidence" value="ECO:0007669"/>
    <property type="project" value="TreeGrafter"/>
</dbReference>
<dbReference type="InterPro" id="IPR032715">
    <property type="entry name" value="NCOA6_TRADD-N"/>
</dbReference>
<organism evidence="3 4">
    <name type="scientific">Rhipicephalus sanguineus</name>
    <name type="common">Brown dog tick</name>
    <name type="synonym">Ixodes sanguineus</name>
    <dbReference type="NCBI Taxonomy" id="34632"/>
    <lineage>
        <taxon>Eukaryota</taxon>
        <taxon>Metazoa</taxon>
        <taxon>Ecdysozoa</taxon>
        <taxon>Arthropoda</taxon>
        <taxon>Chelicerata</taxon>
        <taxon>Arachnida</taxon>
        <taxon>Acari</taxon>
        <taxon>Parasitiformes</taxon>
        <taxon>Ixodida</taxon>
        <taxon>Ixodoidea</taxon>
        <taxon>Ixodidae</taxon>
        <taxon>Rhipicephalinae</taxon>
        <taxon>Rhipicephalus</taxon>
        <taxon>Rhipicephalus</taxon>
    </lineage>
</organism>
<name>A0A9D4T6Y6_RHISA</name>
<feature type="compositionally biased region" description="Acidic residues" evidence="1">
    <location>
        <begin position="1592"/>
        <end position="1602"/>
    </location>
</feature>
<feature type="region of interest" description="Disordered" evidence="1">
    <location>
        <begin position="1071"/>
        <end position="1188"/>
    </location>
</feature>
<feature type="compositionally biased region" description="Low complexity" evidence="1">
    <location>
        <begin position="1793"/>
        <end position="1809"/>
    </location>
</feature>
<proteinExistence type="predicted"/>
<feature type="region of interest" description="Disordered" evidence="1">
    <location>
        <begin position="624"/>
        <end position="707"/>
    </location>
</feature>
<dbReference type="VEuPathDB" id="VectorBase:RSAN_031476"/>
<feature type="compositionally biased region" description="Basic residues" evidence="1">
    <location>
        <begin position="317"/>
        <end position="327"/>
    </location>
</feature>
<evidence type="ECO:0000313" key="4">
    <source>
        <dbReference type="Proteomes" id="UP000821837"/>
    </source>
</evidence>
<feature type="compositionally biased region" description="Low complexity" evidence="1">
    <location>
        <begin position="1257"/>
        <end position="1274"/>
    </location>
</feature>
<evidence type="ECO:0000313" key="3">
    <source>
        <dbReference type="EMBL" id="KAH7975609.1"/>
    </source>
</evidence>
<gene>
    <name evidence="3" type="ORF">HPB52_003702</name>
</gene>
<evidence type="ECO:0000259" key="2">
    <source>
        <dbReference type="Pfam" id="PF13820"/>
    </source>
</evidence>
<feature type="compositionally biased region" description="Basic and acidic residues" evidence="1">
    <location>
        <begin position="584"/>
        <end position="593"/>
    </location>
</feature>
<feature type="compositionally biased region" description="Pro residues" evidence="1">
    <location>
        <begin position="515"/>
        <end position="528"/>
    </location>
</feature>
<dbReference type="EMBL" id="JABSTV010001246">
    <property type="protein sequence ID" value="KAH7975609.1"/>
    <property type="molecule type" value="Genomic_DNA"/>
</dbReference>
<dbReference type="PANTHER" id="PTHR15690">
    <property type="entry name" value="NUCLEAR RECEPTOR COACTIVATOR 6"/>
    <property type="match status" value="1"/>
</dbReference>
<reference evidence="3" key="1">
    <citation type="journal article" date="2020" name="Cell">
        <title>Large-Scale Comparative Analyses of Tick Genomes Elucidate Their Genetic Diversity and Vector Capacities.</title>
        <authorList>
            <consortium name="Tick Genome and Microbiome Consortium (TIGMIC)"/>
            <person name="Jia N."/>
            <person name="Wang J."/>
            <person name="Shi W."/>
            <person name="Du L."/>
            <person name="Sun Y."/>
            <person name="Zhan W."/>
            <person name="Jiang J.F."/>
            <person name="Wang Q."/>
            <person name="Zhang B."/>
            <person name="Ji P."/>
            <person name="Bell-Sakyi L."/>
            <person name="Cui X.M."/>
            <person name="Yuan T.T."/>
            <person name="Jiang B.G."/>
            <person name="Yang W.F."/>
            <person name="Lam T.T."/>
            <person name="Chang Q.C."/>
            <person name="Ding S.J."/>
            <person name="Wang X.J."/>
            <person name="Zhu J.G."/>
            <person name="Ruan X.D."/>
            <person name="Zhao L."/>
            <person name="Wei J.T."/>
            <person name="Ye R.Z."/>
            <person name="Que T.C."/>
            <person name="Du C.H."/>
            <person name="Zhou Y.H."/>
            <person name="Cheng J.X."/>
            <person name="Dai P.F."/>
            <person name="Guo W.B."/>
            <person name="Han X.H."/>
            <person name="Huang E.J."/>
            <person name="Li L.F."/>
            <person name="Wei W."/>
            <person name="Gao Y.C."/>
            <person name="Liu J.Z."/>
            <person name="Shao H.Z."/>
            <person name="Wang X."/>
            <person name="Wang C.C."/>
            <person name="Yang T.C."/>
            <person name="Huo Q.B."/>
            <person name="Li W."/>
            <person name="Chen H.Y."/>
            <person name="Chen S.E."/>
            <person name="Zhou L.G."/>
            <person name="Ni X.B."/>
            <person name="Tian J.H."/>
            <person name="Sheng Y."/>
            <person name="Liu T."/>
            <person name="Pan Y.S."/>
            <person name="Xia L.Y."/>
            <person name="Li J."/>
            <person name="Zhao F."/>
            <person name="Cao W.C."/>
        </authorList>
    </citation>
    <scope>NUCLEOTIDE SEQUENCE</scope>
    <source>
        <strain evidence="3">Rsan-2018</strain>
    </source>
</reference>
<reference evidence="3" key="2">
    <citation type="submission" date="2021-09" db="EMBL/GenBank/DDBJ databases">
        <authorList>
            <person name="Jia N."/>
            <person name="Wang J."/>
            <person name="Shi W."/>
            <person name="Du L."/>
            <person name="Sun Y."/>
            <person name="Zhan W."/>
            <person name="Jiang J."/>
            <person name="Wang Q."/>
            <person name="Zhang B."/>
            <person name="Ji P."/>
            <person name="Sakyi L.B."/>
            <person name="Cui X."/>
            <person name="Yuan T."/>
            <person name="Jiang B."/>
            <person name="Yang W."/>
            <person name="Lam T.T.-Y."/>
            <person name="Chang Q."/>
            <person name="Ding S."/>
            <person name="Wang X."/>
            <person name="Zhu J."/>
            <person name="Ruan X."/>
            <person name="Zhao L."/>
            <person name="Wei J."/>
            <person name="Que T."/>
            <person name="Du C."/>
            <person name="Cheng J."/>
            <person name="Dai P."/>
            <person name="Han X."/>
            <person name="Huang E."/>
            <person name="Gao Y."/>
            <person name="Liu J."/>
            <person name="Shao H."/>
            <person name="Ye R."/>
            <person name="Li L."/>
            <person name="Wei W."/>
            <person name="Wang X."/>
            <person name="Wang C."/>
            <person name="Huo Q."/>
            <person name="Li W."/>
            <person name="Guo W."/>
            <person name="Chen H."/>
            <person name="Chen S."/>
            <person name="Zhou L."/>
            <person name="Zhou L."/>
            <person name="Ni X."/>
            <person name="Tian J."/>
            <person name="Zhou Y."/>
            <person name="Sheng Y."/>
            <person name="Liu T."/>
            <person name="Pan Y."/>
            <person name="Xia L."/>
            <person name="Li J."/>
            <person name="Zhao F."/>
            <person name="Cao W."/>
        </authorList>
    </citation>
    <scope>NUCLEOTIDE SEQUENCE</scope>
    <source>
        <strain evidence="3">Rsan-2018</strain>
        <tissue evidence="3">Larvae</tissue>
    </source>
</reference>
<feature type="compositionally biased region" description="Basic and acidic residues" evidence="1">
    <location>
        <begin position="690"/>
        <end position="707"/>
    </location>
</feature>
<comment type="caution">
    <text evidence="3">The sequence shown here is derived from an EMBL/GenBank/DDBJ whole genome shotgun (WGS) entry which is preliminary data.</text>
</comment>
<dbReference type="GO" id="GO:0045944">
    <property type="term" value="P:positive regulation of transcription by RNA polymerase II"/>
    <property type="evidence" value="ECO:0007669"/>
    <property type="project" value="TreeGrafter"/>
</dbReference>
<feature type="compositionally biased region" description="Low complexity" evidence="1">
    <location>
        <begin position="640"/>
        <end position="661"/>
    </location>
</feature>